<accession>A0AAD4PAU4</accession>
<dbReference type="Proteomes" id="UP001190926">
    <property type="component" value="Unassembled WGS sequence"/>
</dbReference>
<dbReference type="SUPFAM" id="SSF52540">
    <property type="entry name" value="P-loop containing nucleoside triphosphate hydrolases"/>
    <property type="match status" value="1"/>
</dbReference>
<evidence type="ECO:0000313" key="2">
    <source>
        <dbReference type="Proteomes" id="UP001190926"/>
    </source>
</evidence>
<dbReference type="Gene3D" id="3.40.850.10">
    <property type="entry name" value="Kinesin motor domain"/>
    <property type="match status" value="1"/>
</dbReference>
<gene>
    <name evidence="1" type="ORF">C2S53_020488</name>
</gene>
<keyword evidence="2" id="KW-1185">Reference proteome</keyword>
<proteinExistence type="predicted"/>
<name>A0AAD4PAU4_PERFH</name>
<sequence>MLIVARTLLISYVEQPISTDQHLQGVLNMIDLVGSERLSKNGCTWDRLKEIQLYLGGGSKILMLTYQCLHTLHV</sequence>
<reference evidence="1 2" key="1">
    <citation type="journal article" date="2021" name="Nat. Commun.">
        <title>Incipient diploidization of the medicinal plant Perilla within 10,000 years.</title>
        <authorList>
            <person name="Zhang Y."/>
            <person name="Shen Q."/>
            <person name="Leng L."/>
            <person name="Zhang D."/>
            <person name="Chen S."/>
            <person name="Shi Y."/>
            <person name="Ning Z."/>
            <person name="Chen S."/>
        </authorList>
    </citation>
    <scope>NUCLEOTIDE SEQUENCE [LARGE SCALE GENOMIC DNA]</scope>
    <source>
        <strain evidence="2">cv. PC099</strain>
    </source>
</reference>
<evidence type="ECO:0000313" key="1">
    <source>
        <dbReference type="EMBL" id="KAH6832616.1"/>
    </source>
</evidence>
<comment type="caution">
    <text evidence="1">The sequence shown here is derived from an EMBL/GenBank/DDBJ whole genome shotgun (WGS) entry which is preliminary data.</text>
</comment>
<dbReference type="InterPro" id="IPR036961">
    <property type="entry name" value="Kinesin_motor_dom_sf"/>
</dbReference>
<dbReference type="AlphaFoldDB" id="A0AAD4PAU4"/>
<organism evidence="1 2">
    <name type="scientific">Perilla frutescens var. hirtella</name>
    <name type="common">Perilla citriodora</name>
    <name type="synonym">Perilla setoyensis</name>
    <dbReference type="NCBI Taxonomy" id="608512"/>
    <lineage>
        <taxon>Eukaryota</taxon>
        <taxon>Viridiplantae</taxon>
        <taxon>Streptophyta</taxon>
        <taxon>Embryophyta</taxon>
        <taxon>Tracheophyta</taxon>
        <taxon>Spermatophyta</taxon>
        <taxon>Magnoliopsida</taxon>
        <taxon>eudicotyledons</taxon>
        <taxon>Gunneridae</taxon>
        <taxon>Pentapetalae</taxon>
        <taxon>asterids</taxon>
        <taxon>lamiids</taxon>
        <taxon>Lamiales</taxon>
        <taxon>Lamiaceae</taxon>
        <taxon>Nepetoideae</taxon>
        <taxon>Elsholtzieae</taxon>
        <taxon>Perilla</taxon>
    </lineage>
</organism>
<dbReference type="EMBL" id="SDAM02000068">
    <property type="protein sequence ID" value="KAH6832616.1"/>
    <property type="molecule type" value="Genomic_DNA"/>
</dbReference>
<dbReference type="InterPro" id="IPR027417">
    <property type="entry name" value="P-loop_NTPase"/>
</dbReference>
<protein>
    <submittedName>
        <fullName evidence="1">Kinesin 3</fullName>
    </submittedName>
</protein>